<protein>
    <submittedName>
        <fullName evidence="3">Uncharacterized protein</fullName>
    </submittedName>
</protein>
<feature type="signal peptide" evidence="2">
    <location>
        <begin position="1"/>
        <end position="16"/>
    </location>
</feature>
<evidence type="ECO:0000256" key="1">
    <source>
        <dbReference type="SAM" id="MobiDB-lite"/>
    </source>
</evidence>
<reference evidence="3" key="1">
    <citation type="submission" date="2021-05" db="EMBL/GenBank/DDBJ databases">
        <authorList>
            <person name="Alioto T."/>
            <person name="Alioto T."/>
            <person name="Gomez Garrido J."/>
        </authorList>
    </citation>
    <scope>NUCLEOTIDE SEQUENCE</scope>
</reference>
<name>A0A8D9BEL4_9HEMI</name>
<dbReference type="AlphaFoldDB" id="A0A8D9BEL4"/>
<keyword evidence="2" id="KW-0732">Signal</keyword>
<feature type="region of interest" description="Disordered" evidence="1">
    <location>
        <begin position="25"/>
        <end position="50"/>
    </location>
</feature>
<dbReference type="EMBL" id="HBUF01634154">
    <property type="protein sequence ID" value="CAG6783743.1"/>
    <property type="molecule type" value="Transcribed_RNA"/>
</dbReference>
<feature type="compositionally biased region" description="Pro residues" evidence="1">
    <location>
        <begin position="34"/>
        <end position="45"/>
    </location>
</feature>
<accession>A0A8D9BEL4</accession>
<organism evidence="3">
    <name type="scientific">Cacopsylla melanoneura</name>
    <dbReference type="NCBI Taxonomy" id="428564"/>
    <lineage>
        <taxon>Eukaryota</taxon>
        <taxon>Metazoa</taxon>
        <taxon>Ecdysozoa</taxon>
        <taxon>Arthropoda</taxon>
        <taxon>Hexapoda</taxon>
        <taxon>Insecta</taxon>
        <taxon>Pterygota</taxon>
        <taxon>Neoptera</taxon>
        <taxon>Paraneoptera</taxon>
        <taxon>Hemiptera</taxon>
        <taxon>Sternorrhyncha</taxon>
        <taxon>Psylloidea</taxon>
        <taxon>Psyllidae</taxon>
        <taxon>Psyllinae</taxon>
        <taxon>Cacopsylla</taxon>
    </lineage>
</organism>
<sequence length="137" mass="15040">MQFLFLLTSPIQLYIPLICPPPPPPISSSSQPQPSAPLCPSPPPITSSSQPQPYPLLCSLFLPLYPSVLLFLVYGTEYQQNIALSPPVAHQLNADEYCKVCSLYVTLYLVSYVNYLPLIVGKDPEVPNLDVMAGSVY</sequence>
<evidence type="ECO:0000256" key="2">
    <source>
        <dbReference type="SAM" id="SignalP"/>
    </source>
</evidence>
<feature type="chain" id="PRO_5034181360" evidence="2">
    <location>
        <begin position="17"/>
        <end position="137"/>
    </location>
</feature>
<evidence type="ECO:0000313" key="3">
    <source>
        <dbReference type="EMBL" id="CAG6783743.1"/>
    </source>
</evidence>
<proteinExistence type="predicted"/>